<dbReference type="EMBL" id="KE679961">
    <property type="protein sequence ID" value="ERE72934.1"/>
    <property type="molecule type" value="Genomic_DNA"/>
</dbReference>
<accession>A0A061I2X5</accession>
<proteinExistence type="predicted"/>
<name>A0A061I2X5_CRIGR</name>
<sequence>MDPSYVLGSNTPKYGCISASICLPKIQVQRCFRYEEAQWQFCIYLRSLDPSSGTDSGTPKPSGSSASICPTGSDFGSGIRQAKVQWQFCVHQLAQVKDLYKHNA</sequence>
<dbReference type="Proteomes" id="UP000030759">
    <property type="component" value="Unassembled WGS sequence"/>
</dbReference>
<dbReference type="AlphaFoldDB" id="A0A061I2X5"/>
<evidence type="ECO:0000313" key="2">
    <source>
        <dbReference type="Proteomes" id="UP000030759"/>
    </source>
</evidence>
<reference evidence="2" key="1">
    <citation type="journal article" date="2013" name="Nat. Biotechnol.">
        <title>Chinese hamster genome sequenced from sorted chromosomes.</title>
        <authorList>
            <person name="Brinkrolf K."/>
            <person name="Rupp O."/>
            <person name="Laux H."/>
            <person name="Kollin F."/>
            <person name="Ernst W."/>
            <person name="Linke B."/>
            <person name="Kofler R."/>
            <person name="Romand S."/>
            <person name="Hesse F."/>
            <person name="Budach W.E."/>
            <person name="Galosy S."/>
            <person name="Muller D."/>
            <person name="Noll T."/>
            <person name="Wienberg J."/>
            <person name="Jostock T."/>
            <person name="Leonard M."/>
            <person name="Grillari J."/>
            <person name="Tauch A."/>
            <person name="Goesmann A."/>
            <person name="Helk B."/>
            <person name="Mott J.E."/>
            <person name="Puhler A."/>
            <person name="Borth N."/>
        </authorList>
    </citation>
    <scope>NUCLEOTIDE SEQUENCE [LARGE SCALE GENOMIC DNA]</scope>
    <source>
        <strain evidence="2">17A/GY</strain>
    </source>
</reference>
<protein>
    <submittedName>
        <fullName evidence="1">Uncharacterized protein</fullName>
    </submittedName>
</protein>
<organism evidence="1 2">
    <name type="scientific">Cricetulus griseus</name>
    <name type="common">Chinese hamster</name>
    <name type="synonym">Cricetulus barabensis griseus</name>
    <dbReference type="NCBI Taxonomy" id="10029"/>
    <lineage>
        <taxon>Eukaryota</taxon>
        <taxon>Metazoa</taxon>
        <taxon>Chordata</taxon>
        <taxon>Craniata</taxon>
        <taxon>Vertebrata</taxon>
        <taxon>Euteleostomi</taxon>
        <taxon>Mammalia</taxon>
        <taxon>Eutheria</taxon>
        <taxon>Euarchontoglires</taxon>
        <taxon>Glires</taxon>
        <taxon>Rodentia</taxon>
        <taxon>Myomorpha</taxon>
        <taxon>Muroidea</taxon>
        <taxon>Cricetidae</taxon>
        <taxon>Cricetinae</taxon>
        <taxon>Cricetulus</taxon>
    </lineage>
</organism>
<gene>
    <name evidence="1" type="ORF">H671_5g14640</name>
</gene>
<evidence type="ECO:0000313" key="1">
    <source>
        <dbReference type="EMBL" id="ERE72934.1"/>
    </source>
</evidence>